<dbReference type="GO" id="GO:0140359">
    <property type="term" value="F:ABC-type transporter activity"/>
    <property type="evidence" value="ECO:0007669"/>
    <property type="project" value="InterPro"/>
</dbReference>
<proteinExistence type="inferred from homology"/>
<accession>A0A291NMW2</accession>
<feature type="domain" description="ABC transmembrane type-2" evidence="7">
    <location>
        <begin position="40"/>
        <end position="274"/>
    </location>
</feature>
<dbReference type="PIRSF" id="PIRSF006648">
    <property type="entry name" value="DrrB"/>
    <property type="match status" value="1"/>
</dbReference>
<comment type="similarity">
    <text evidence="6">Belongs to the ABC-2 integral membrane protein family.</text>
</comment>
<keyword evidence="6" id="KW-1003">Cell membrane</keyword>
<keyword evidence="4 6" id="KW-0472">Membrane</keyword>
<sequence length="276" mass="29628">MTAIIVPELPKNPVAKLGWILADSWTLTLRGLSHWARNPTQILAGLAFPILMVLLFGGIFGSGMQVEGGGDYMEFLMPGMFVMSMAFGIGETMAGVTADASKGVTDRFRSMPMSAASVVIGQSIVNMLYSTVVLMILMGCGVIAGWSWHDGFGQALGAFALLLLLRFALLWVGIYLGLIISTPEAASAVYTLLFPLGIVANTFASPEMMPGWLAAIAEWNPLSSTAHATRELFGNPGVGGTSWIAEHAMLMSFVWPIAIFAVFFPLAVRKYRALSR</sequence>
<keyword evidence="3 6" id="KW-1133">Transmembrane helix</keyword>
<evidence type="ECO:0000256" key="3">
    <source>
        <dbReference type="ARBA" id="ARBA00022989"/>
    </source>
</evidence>
<evidence type="ECO:0000259" key="7">
    <source>
        <dbReference type="PROSITE" id="PS51012"/>
    </source>
</evidence>
<dbReference type="PANTHER" id="PTHR43229:SF2">
    <property type="entry name" value="NODULATION PROTEIN J"/>
    <property type="match status" value="1"/>
</dbReference>
<dbReference type="GO" id="GO:0046677">
    <property type="term" value="P:response to antibiotic"/>
    <property type="evidence" value="ECO:0007669"/>
    <property type="project" value="UniProtKB-KW"/>
</dbReference>
<keyword evidence="5" id="KW-0046">Antibiotic resistance</keyword>
<feature type="transmembrane region" description="Helical" evidence="6">
    <location>
        <begin position="42"/>
        <end position="63"/>
    </location>
</feature>
<dbReference type="AlphaFoldDB" id="A0A291NMW2"/>
<dbReference type="PROSITE" id="PS51012">
    <property type="entry name" value="ABC_TM2"/>
    <property type="match status" value="1"/>
</dbReference>
<feature type="transmembrane region" description="Helical" evidence="6">
    <location>
        <begin position="185"/>
        <end position="204"/>
    </location>
</feature>
<evidence type="ECO:0000256" key="5">
    <source>
        <dbReference type="ARBA" id="ARBA00023251"/>
    </source>
</evidence>
<evidence type="ECO:0000256" key="2">
    <source>
        <dbReference type="ARBA" id="ARBA00022692"/>
    </source>
</evidence>
<comment type="subcellular location">
    <subcellularLocation>
        <location evidence="6">Cell membrane</location>
        <topology evidence="6">Multi-pass membrane protein</topology>
    </subcellularLocation>
    <subcellularLocation>
        <location evidence="1">Membrane</location>
        <topology evidence="1">Multi-pass membrane protein</topology>
    </subcellularLocation>
</comment>
<dbReference type="InterPro" id="IPR047817">
    <property type="entry name" value="ABC2_TM_bact-type"/>
</dbReference>
<evidence type="ECO:0000256" key="1">
    <source>
        <dbReference type="ARBA" id="ARBA00004141"/>
    </source>
</evidence>
<dbReference type="InterPro" id="IPR051784">
    <property type="entry name" value="Nod_factor_ABC_transporter"/>
</dbReference>
<organism evidence="8">
    <name type="scientific">Streptomyces sp. SCSIO 1666</name>
    <dbReference type="NCBI Taxonomy" id="861528"/>
    <lineage>
        <taxon>Bacteria</taxon>
        <taxon>Bacillati</taxon>
        <taxon>Actinomycetota</taxon>
        <taxon>Actinomycetes</taxon>
        <taxon>Kitasatosporales</taxon>
        <taxon>Streptomycetaceae</taxon>
        <taxon>Streptomyces</taxon>
    </lineage>
</organism>
<dbReference type="EMBL" id="MF773975">
    <property type="protein sequence ID" value="ATJ00747.1"/>
    <property type="molecule type" value="Genomic_DNA"/>
</dbReference>
<dbReference type="InterPro" id="IPR000412">
    <property type="entry name" value="ABC_2_transport"/>
</dbReference>
<feature type="transmembrane region" description="Helical" evidence="6">
    <location>
        <begin position="119"/>
        <end position="144"/>
    </location>
</feature>
<dbReference type="GO" id="GO:0043190">
    <property type="term" value="C:ATP-binding cassette (ABC) transporter complex"/>
    <property type="evidence" value="ECO:0007669"/>
    <property type="project" value="InterPro"/>
</dbReference>
<reference evidence="8" key="1">
    <citation type="journal article" date="2017" name="Org. Lett.">
        <title>Elucidating the Sugar Tailoring Steps in the Cytorhodin Biosynthetic Pathway.</title>
        <authorList>
            <person name="Gui C."/>
            <person name="Mo X."/>
            <person name="Gu Y.C."/>
            <person name="Ju J."/>
        </authorList>
    </citation>
    <scope>NUCLEOTIDE SEQUENCE</scope>
    <source>
        <strain evidence="8">SCSIO 1666</strain>
    </source>
</reference>
<evidence type="ECO:0000313" key="8">
    <source>
        <dbReference type="EMBL" id="ATJ00747.1"/>
    </source>
</evidence>
<feature type="transmembrane region" description="Helical" evidence="6">
    <location>
        <begin position="248"/>
        <end position="268"/>
    </location>
</feature>
<dbReference type="Pfam" id="PF01061">
    <property type="entry name" value="ABC2_membrane"/>
    <property type="match status" value="1"/>
</dbReference>
<evidence type="ECO:0000256" key="4">
    <source>
        <dbReference type="ARBA" id="ARBA00023136"/>
    </source>
</evidence>
<keyword evidence="6" id="KW-0813">Transport</keyword>
<name>A0A291NMW2_9ACTN</name>
<dbReference type="InterPro" id="IPR013525">
    <property type="entry name" value="ABC2_TM"/>
</dbReference>
<protein>
    <recommendedName>
        <fullName evidence="6">Transport permease protein</fullName>
    </recommendedName>
</protein>
<keyword evidence="2 6" id="KW-0812">Transmembrane</keyword>
<feature type="transmembrane region" description="Helical" evidence="6">
    <location>
        <begin position="75"/>
        <end position="98"/>
    </location>
</feature>
<feature type="transmembrane region" description="Helical" evidence="6">
    <location>
        <begin position="156"/>
        <end position="178"/>
    </location>
</feature>
<evidence type="ECO:0000256" key="6">
    <source>
        <dbReference type="RuleBase" id="RU361157"/>
    </source>
</evidence>
<dbReference type="PANTHER" id="PTHR43229">
    <property type="entry name" value="NODULATION PROTEIN J"/>
    <property type="match status" value="1"/>
</dbReference>